<protein>
    <recommendedName>
        <fullName evidence="2">Xaa-Pro dipeptidyl-peptidase C-terminal domain-containing protein</fullName>
    </recommendedName>
</protein>
<evidence type="ECO:0000256" key="1">
    <source>
        <dbReference type="ARBA" id="ARBA00022801"/>
    </source>
</evidence>
<dbReference type="SUPFAM" id="SSF49785">
    <property type="entry name" value="Galactose-binding domain-like"/>
    <property type="match status" value="1"/>
</dbReference>
<evidence type="ECO:0000259" key="2">
    <source>
        <dbReference type="SMART" id="SM00939"/>
    </source>
</evidence>
<dbReference type="InterPro" id="IPR013736">
    <property type="entry name" value="Xaa-Pro_dipept_C"/>
</dbReference>
<dbReference type="InterPro" id="IPR005674">
    <property type="entry name" value="CocE/Ser_esterase"/>
</dbReference>
<accession>A0AAW1QXH7</accession>
<sequence>MLSVMRTWGACGHKSCYVRMRDGVDLACDVLLPSQPSPSGKYTAVFFQTRYMRATELRWPLRLLSRGRAVDLVNLELKAALLNGGYAVVTVDVRGTGASHGQWRAPWSLDERRDSVEVLDFIVRQPWSDGQVLVGGKSYEGGAALFTIAQRHPAVIGAFLENVFWDMFADLAVPGGIANRSFVVDWGAWCRAMDENRLALLPKHTRLGLMLIARGCAPVVDGEGPAAEREGRRALAAAVAGHRSWGAVEAGRAVRFTDQPDPDGLVVNQFSPCVFASDIAAARVPISLVTGWLDQSATSALHILHHAARAPGSELLVGPWSHIGLLDNRAEAERKPGLADMELPADRMPVHYYVMGWRPSPGGITTVADPAAGGGGRPAGSTAEVGALAASGVDAAVRWEHSVETWRHPKGTSRYEVMLQPMKPLRYSYLRSCGHTAFTGPPLAEALEVVGAPGVDLWVSSSDTDADVFAYLEDVDPASGKARYVTEGCMRASSRAEADPAGDPRGTAQLPGAPFHTFSRAAAAPLRPGAPERVRFEMLPTAYSFAPGHCVRLALAGADAKHFYVDHEGPRTIWFHAAPGQPSCLSLPVLKSSGSA</sequence>
<proteinExistence type="predicted"/>
<dbReference type="SMART" id="SM00939">
    <property type="entry name" value="PepX_C"/>
    <property type="match status" value="1"/>
</dbReference>
<feature type="domain" description="Xaa-Pro dipeptidyl-peptidase C-terminal" evidence="2">
    <location>
        <begin position="338"/>
        <end position="586"/>
    </location>
</feature>
<dbReference type="NCBIfam" id="TIGR00976">
    <property type="entry name" value="CocE_NonD"/>
    <property type="match status" value="2"/>
</dbReference>
<dbReference type="InterPro" id="IPR029058">
    <property type="entry name" value="AB_hydrolase_fold"/>
</dbReference>
<dbReference type="Gene3D" id="2.60.120.260">
    <property type="entry name" value="Galactose-binding domain-like"/>
    <property type="match status" value="1"/>
</dbReference>
<dbReference type="Proteomes" id="UP001445335">
    <property type="component" value="Unassembled WGS sequence"/>
</dbReference>
<evidence type="ECO:0000313" key="3">
    <source>
        <dbReference type="EMBL" id="KAK9826210.1"/>
    </source>
</evidence>
<name>A0AAW1QXH7_9CHLO</name>
<keyword evidence="4" id="KW-1185">Reference proteome</keyword>
<dbReference type="GO" id="GO:0008239">
    <property type="term" value="F:dipeptidyl-peptidase activity"/>
    <property type="evidence" value="ECO:0007669"/>
    <property type="project" value="InterPro"/>
</dbReference>
<dbReference type="Pfam" id="PF02129">
    <property type="entry name" value="Peptidase_S15"/>
    <property type="match status" value="1"/>
</dbReference>
<dbReference type="AlphaFoldDB" id="A0AAW1QXH7"/>
<gene>
    <name evidence="3" type="ORF">WJX81_008694</name>
</gene>
<evidence type="ECO:0000313" key="4">
    <source>
        <dbReference type="Proteomes" id="UP001445335"/>
    </source>
</evidence>
<dbReference type="Gene3D" id="1.10.3020.10">
    <property type="entry name" value="alpha-amino acid ester hydrolase ( Helical cap domain)"/>
    <property type="match status" value="1"/>
</dbReference>
<organism evidence="3 4">
    <name type="scientific">Elliptochloris bilobata</name>
    <dbReference type="NCBI Taxonomy" id="381761"/>
    <lineage>
        <taxon>Eukaryota</taxon>
        <taxon>Viridiplantae</taxon>
        <taxon>Chlorophyta</taxon>
        <taxon>core chlorophytes</taxon>
        <taxon>Trebouxiophyceae</taxon>
        <taxon>Trebouxiophyceae incertae sedis</taxon>
        <taxon>Elliptochloris clade</taxon>
        <taxon>Elliptochloris</taxon>
    </lineage>
</organism>
<comment type="caution">
    <text evidence="3">The sequence shown here is derived from an EMBL/GenBank/DDBJ whole genome shotgun (WGS) entry which is preliminary data.</text>
</comment>
<dbReference type="Pfam" id="PF08530">
    <property type="entry name" value="PepX_C"/>
    <property type="match status" value="1"/>
</dbReference>
<dbReference type="SUPFAM" id="SSF53474">
    <property type="entry name" value="alpha/beta-Hydrolases"/>
    <property type="match status" value="1"/>
</dbReference>
<reference evidence="3 4" key="1">
    <citation type="journal article" date="2024" name="Nat. Commun.">
        <title>Phylogenomics reveals the evolutionary origins of lichenization in chlorophyte algae.</title>
        <authorList>
            <person name="Puginier C."/>
            <person name="Libourel C."/>
            <person name="Otte J."/>
            <person name="Skaloud P."/>
            <person name="Haon M."/>
            <person name="Grisel S."/>
            <person name="Petersen M."/>
            <person name="Berrin J.G."/>
            <person name="Delaux P.M."/>
            <person name="Dal Grande F."/>
            <person name="Keller J."/>
        </authorList>
    </citation>
    <scope>NUCLEOTIDE SEQUENCE [LARGE SCALE GENOMIC DNA]</scope>
    <source>
        <strain evidence="3 4">SAG 245.80</strain>
    </source>
</reference>
<dbReference type="InterPro" id="IPR008979">
    <property type="entry name" value="Galactose-bd-like_sf"/>
</dbReference>
<dbReference type="InterPro" id="IPR000383">
    <property type="entry name" value="Xaa-Pro-like_dom"/>
</dbReference>
<dbReference type="Gene3D" id="3.40.50.1820">
    <property type="entry name" value="alpha/beta hydrolase"/>
    <property type="match status" value="1"/>
</dbReference>
<dbReference type="EMBL" id="JALJOU010000067">
    <property type="protein sequence ID" value="KAK9826210.1"/>
    <property type="molecule type" value="Genomic_DNA"/>
</dbReference>
<keyword evidence="1" id="KW-0378">Hydrolase</keyword>